<keyword evidence="9 16" id="KW-0256">Endoplasmic reticulum</keyword>
<keyword evidence="6 16" id="KW-0963">Cytoplasm</keyword>
<reference evidence="19" key="1">
    <citation type="submission" date="2016-05" db="EMBL/GenBank/DDBJ databases">
        <title>Comparative genomics of biotechnologically important yeasts.</title>
        <authorList>
            <consortium name="DOE Joint Genome Institute"/>
            <person name="Riley R."/>
            <person name="Haridas S."/>
            <person name="Wolfe K.H."/>
            <person name="Lopes M.R."/>
            <person name="Hittinger C.T."/>
            <person name="Goker M."/>
            <person name="Salamov A."/>
            <person name="Wisecaver J."/>
            <person name="Long T.M."/>
            <person name="Aerts A.L."/>
            <person name="Barry K."/>
            <person name="Choi C."/>
            <person name="Clum A."/>
            <person name="Coughlan A.Y."/>
            <person name="Deshpande S."/>
            <person name="Douglass A.P."/>
            <person name="Hanson S.J."/>
            <person name="Klenk H.-P."/>
            <person name="Labutti K."/>
            <person name="Lapidus A."/>
            <person name="Lindquist E."/>
            <person name="Lipzen A."/>
            <person name="Meier-Kolthoff J.P."/>
            <person name="Ohm R.A."/>
            <person name="Otillar R.P."/>
            <person name="Pangilinan J."/>
            <person name="Peng Y."/>
            <person name="Rokas A."/>
            <person name="Rosa C.A."/>
            <person name="Scheuner C."/>
            <person name="Sibirny A.A."/>
            <person name="Slot J.C."/>
            <person name="Stielow J.B."/>
            <person name="Sun H."/>
            <person name="Kurtzman C.P."/>
            <person name="Blackwell M."/>
            <person name="Grigoriev I.V."/>
            <person name="Jeffries T.W."/>
        </authorList>
    </citation>
    <scope>NUCLEOTIDE SEQUENCE [LARGE SCALE GENOMIC DNA]</scope>
    <source>
        <strain evidence="19">NRRL Y-12698</strain>
    </source>
</reference>
<evidence type="ECO:0000256" key="5">
    <source>
        <dbReference type="ARBA" id="ARBA00022448"/>
    </source>
</evidence>
<dbReference type="AlphaFoldDB" id="A0A1E3QGP2"/>
<dbReference type="GO" id="GO:0005829">
    <property type="term" value="C:cytosol"/>
    <property type="evidence" value="ECO:0007669"/>
    <property type="project" value="TreeGrafter"/>
</dbReference>
<feature type="domain" description="CRAL-TRIO" evidence="17">
    <location>
        <begin position="1"/>
        <end position="115"/>
    </location>
</feature>
<dbReference type="Pfam" id="PF00650">
    <property type="entry name" value="CRAL_TRIO"/>
    <property type="match status" value="1"/>
</dbReference>
<comment type="function">
    <text evidence="15">Non-classical phosphatidylinositol (PtdIns) transfer protein (PITP), which exhibits PtdIns-binding/transfer activity in the absence of detectable PtdCho-binding/transfer activity. Regulates PtdIns(4,5)P2 homeostasis at the plasma membrane. Heme-binding protein that may play a role in organic oxidant-induced stress responses.</text>
</comment>
<evidence type="ECO:0000313" key="19">
    <source>
        <dbReference type="Proteomes" id="UP000094336"/>
    </source>
</evidence>
<dbReference type="SUPFAM" id="SSF52087">
    <property type="entry name" value="CRAL/TRIO domain"/>
    <property type="match status" value="1"/>
</dbReference>
<dbReference type="GO" id="GO:0046872">
    <property type="term" value="F:metal ion binding"/>
    <property type="evidence" value="ECO:0007669"/>
    <property type="project" value="UniProtKB-KW"/>
</dbReference>
<evidence type="ECO:0000256" key="4">
    <source>
        <dbReference type="ARBA" id="ARBA00018320"/>
    </source>
</evidence>
<evidence type="ECO:0000313" key="18">
    <source>
        <dbReference type="EMBL" id="ODQ76879.1"/>
    </source>
</evidence>
<evidence type="ECO:0000256" key="7">
    <source>
        <dbReference type="ARBA" id="ARBA00022617"/>
    </source>
</evidence>
<evidence type="ECO:0000259" key="17">
    <source>
        <dbReference type="PROSITE" id="PS50191"/>
    </source>
</evidence>
<keyword evidence="5 16" id="KW-0813">Transport</keyword>
<evidence type="ECO:0000256" key="13">
    <source>
        <dbReference type="ARBA" id="ARBA00023136"/>
    </source>
</evidence>
<dbReference type="EMBL" id="KV454472">
    <property type="protein sequence ID" value="ODQ76879.1"/>
    <property type="molecule type" value="Genomic_DNA"/>
</dbReference>
<evidence type="ECO:0000256" key="12">
    <source>
        <dbReference type="ARBA" id="ARBA00023055"/>
    </source>
</evidence>
<keyword evidence="7" id="KW-0349">Heme</keyword>
<dbReference type="PANTHER" id="PTHR47669:SF1">
    <property type="entry name" value="PHOSPHATIDYLINOSITOL TRANSFER PROTEIN SFH5"/>
    <property type="match status" value="1"/>
</dbReference>
<dbReference type="GO" id="GO:0017157">
    <property type="term" value="P:regulation of exocytosis"/>
    <property type="evidence" value="ECO:0007669"/>
    <property type="project" value="TreeGrafter"/>
</dbReference>
<keyword evidence="19" id="KW-1185">Reference proteome</keyword>
<keyword evidence="13 16" id="KW-0472">Membrane</keyword>
<dbReference type="GO" id="GO:0043001">
    <property type="term" value="P:Golgi to plasma membrane protein transport"/>
    <property type="evidence" value="ECO:0007669"/>
    <property type="project" value="TreeGrafter"/>
</dbReference>
<evidence type="ECO:0000256" key="10">
    <source>
        <dbReference type="ARBA" id="ARBA00022848"/>
    </source>
</evidence>
<evidence type="ECO:0000256" key="11">
    <source>
        <dbReference type="ARBA" id="ARBA00023004"/>
    </source>
</evidence>
<evidence type="ECO:0000256" key="16">
    <source>
        <dbReference type="RuleBase" id="RU367059"/>
    </source>
</evidence>
<dbReference type="InterPro" id="IPR036865">
    <property type="entry name" value="CRAL-TRIO_dom_sf"/>
</dbReference>
<dbReference type="CDD" id="cd00170">
    <property type="entry name" value="SEC14"/>
    <property type="match status" value="1"/>
</dbReference>
<keyword evidence="10 16" id="KW-0492">Microsome</keyword>
<comment type="catalytic activity">
    <reaction evidence="14">
        <text>a 1,2-diacyl-sn-glycero-3-phospho-(1D-myo-inositol)(in) = a 1,2-diacyl-sn-glycero-3-phospho-(1D-myo-inositol)(out)</text>
        <dbReference type="Rhea" id="RHEA:38691"/>
        <dbReference type="ChEBI" id="CHEBI:57880"/>
    </reaction>
    <physiologicalReaction direction="left-to-right" evidence="14">
        <dbReference type="Rhea" id="RHEA:38692"/>
    </physiologicalReaction>
</comment>
<accession>A0A1E3QGP2</accession>
<keyword evidence="11" id="KW-0408">Iron</keyword>
<organism evidence="18 19">
    <name type="scientific">Babjeviella inositovora NRRL Y-12698</name>
    <dbReference type="NCBI Taxonomy" id="984486"/>
    <lineage>
        <taxon>Eukaryota</taxon>
        <taxon>Fungi</taxon>
        <taxon>Dikarya</taxon>
        <taxon>Ascomycota</taxon>
        <taxon>Saccharomycotina</taxon>
        <taxon>Pichiomycetes</taxon>
        <taxon>Serinales incertae sedis</taxon>
        <taxon>Babjeviella</taxon>
    </lineage>
</organism>
<comment type="subcellular location">
    <subcellularLocation>
        <location evidence="16">Cytoplasm</location>
    </subcellularLocation>
    <subcellularLocation>
        <location evidence="2 16">Endoplasmic reticulum membrane</location>
        <topology evidence="2 16">Peripheral membrane protein</topology>
    </subcellularLocation>
    <subcellularLocation>
        <location evidence="16">Microsome membrane</location>
        <topology evidence="16">Peripheral membrane protein</topology>
    </subcellularLocation>
</comment>
<dbReference type="InterPro" id="IPR001251">
    <property type="entry name" value="CRAL-TRIO_dom"/>
</dbReference>
<dbReference type="PROSITE" id="PS50191">
    <property type="entry name" value="CRAL_TRIO"/>
    <property type="match status" value="1"/>
</dbReference>
<dbReference type="GeneID" id="30148063"/>
<evidence type="ECO:0000256" key="1">
    <source>
        <dbReference type="ARBA" id="ARBA00001970"/>
    </source>
</evidence>
<evidence type="ECO:0000256" key="2">
    <source>
        <dbReference type="ARBA" id="ARBA00004406"/>
    </source>
</evidence>
<keyword evidence="8" id="KW-0479">Metal-binding</keyword>
<evidence type="ECO:0000256" key="14">
    <source>
        <dbReference type="ARBA" id="ARBA00024146"/>
    </source>
</evidence>
<comment type="similarity">
    <text evidence="3 16">Belongs to the SFH5 family.</text>
</comment>
<dbReference type="OrthoDB" id="75724at2759"/>
<dbReference type="InterPro" id="IPR042938">
    <property type="entry name" value="Sfh5"/>
</dbReference>
<sequence length="143" mass="16405">MERTVSLLDFTYKDSNQMVQIHDYEKVSFLRVDGDMKKGTKEVIATFQQNYPEILSLKFFLNVPTVVSWVYALVNKFVAKETVLKFHMLSGGDVSEWLSSKDLPEKYGGEAKNSDLQLQNVMSKDVVVPQYAQVLLQKDFLDV</sequence>
<protein>
    <recommendedName>
        <fullName evidence="4 16">Phosphatidylinositol transfer protein SFH5</fullName>
        <shortName evidence="16">PITP SFH5</shortName>
    </recommendedName>
</protein>
<dbReference type="PANTHER" id="PTHR47669">
    <property type="entry name" value="PHOSPHATIDYLINOSITOL TRANSFER PROTEIN SFH5"/>
    <property type="match status" value="1"/>
</dbReference>
<proteinExistence type="inferred from homology"/>
<dbReference type="GO" id="GO:0032541">
    <property type="term" value="C:cortical endoplasmic reticulum"/>
    <property type="evidence" value="ECO:0007669"/>
    <property type="project" value="TreeGrafter"/>
</dbReference>
<keyword evidence="12 16" id="KW-0445">Lipid transport</keyword>
<gene>
    <name evidence="18" type="ORF">BABINDRAFT_163977</name>
</gene>
<name>A0A1E3QGP2_9ASCO</name>
<evidence type="ECO:0000256" key="15">
    <source>
        <dbReference type="ARBA" id="ARBA00024180"/>
    </source>
</evidence>
<feature type="non-terminal residue" evidence="18">
    <location>
        <position position="143"/>
    </location>
</feature>
<dbReference type="GO" id="GO:0005886">
    <property type="term" value="C:plasma membrane"/>
    <property type="evidence" value="ECO:0007669"/>
    <property type="project" value="TreeGrafter"/>
</dbReference>
<evidence type="ECO:0000256" key="9">
    <source>
        <dbReference type="ARBA" id="ARBA00022824"/>
    </source>
</evidence>
<dbReference type="GO" id="GO:0005789">
    <property type="term" value="C:endoplasmic reticulum membrane"/>
    <property type="evidence" value="ECO:0007669"/>
    <property type="project" value="UniProtKB-SubCell"/>
</dbReference>
<dbReference type="Gene3D" id="3.40.525.10">
    <property type="entry name" value="CRAL-TRIO lipid binding domain"/>
    <property type="match status" value="1"/>
</dbReference>
<dbReference type="STRING" id="984486.A0A1E3QGP2"/>
<evidence type="ECO:0000256" key="6">
    <source>
        <dbReference type="ARBA" id="ARBA00022490"/>
    </source>
</evidence>
<dbReference type="RefSeq" id="XP_018982207.1">
    <property type="nucleotide sequence ID" value="XM_019130210.1"/>
</dbReference>
<evidence type="ECO:0000256" key="8">
    <source>
        <dbReference type="ARBA" id="ARBA00022723"/>
    </source>
</evidence>
<evidence type="ECO:0000256" key="3">
    <source>
        <dbReference type="ARBA" id="ARBA00006667"/>
    </source>
</evidence>
<comment type="cofactor">
    <cofactor evidence="1">
        <name>heme b</name>
        <dbReference type="ChEBI" id="CHEBI:60344"/>
    </cofactor>
</comment>
<dbReference type="Proteomes" id="UP000094336">
    <property type="component" value="Unassembled WGS sequence"/>
</dbReference>
<dbReference type="GO" id="GO:0008526">
    <property type="term" value="F:phosphatidylinositol transfer activity"/>
    <property type="evidence" value="ECO:0007669"/>
    <property type="project" value="UniProtKB-UniRule"/>
</dbReference>